<dbReference type="EMBL" id="GISG01103593">
    <property type="protein sequence ID" value="MBA4637242.1"/>
    <property type="molecule type" value="Transcribed_RNA"/>
</dbReference>
<feature type="transmembrane region" description="Helical" evidence="1">
    <location>
        <begin position="46"/>
        <end position="75"/>
    </location>
</feature>
<keyword evidence="1" id="KW-0812">Transmembrane</keyword>
<keyword evidence="1" id="KW-0472">Membrane</keyword>
<evidence type="ECO:0000313" key="2">
    <source>
        <dbReference type="EMBL" id="MBA4637242.1"/>
    </source>
</evidence>
<evidence type="ECO:0000256" key="1">
    <source>
        <dbReference type="SAM" id="Phobius"/>
    </source>
</evidence>
<sequence length="167" mass="18819">MNSTLPYSLTHDTRSMSSSSTIMNGISLLVYPSINISNFINAYRSLLQVVSMIILFLLSYPPSILTLSSFMANILNTGKILNHMSYNFVKRIILDVHICLHDYLTFRIHSFSPARHATIFQSFPRTCLHISPKSPKCNFLLEFAKYVGESTSPSIQKSSSSTILSQF</sequence>
<keyword evidence="1" id="KW-1133">Transmembrane helix</keyword>
<dbReference type="AlphaFoldDB" id="A0A7C9D9V8"/>
<protein>
    <submittedName>
        <fullName evidence="2">Uncharacterized protein</fullName>
    </submittedName>
</protein>
<reference evidence="2" key="1">
    <citation type="journal article" date="2013" name="J. Plant Res.">
        <title>Effect of fungi and light on seed germination of three Opuntia species from semiarid lands of central Mexico.</title>
        <authorList>
            <person name="Delgado-Sanchez P."/>
            <person name="Jimenez-Bremont J.F."/>
            <person name="Guerrero-Gonzalez Mde L."/>
            <person name="Flores J."/>
        </authorList>
    </citation>
    <scope>NUCLEOTIDE SEQUENCE</scope>
    <source>
        <tissue evidence="2">Cladode</tissue>
    </source>
</reference>
<accession>A0A7C9D9V8</accession>
<feature type="transmembrane region" description="Helical" evidence="1">
    <location>
        <begin position="21"/>
        <end position="40"/>
    </location>
</feature>
<organism evidence="2">
    <name type="scientific">Opuntia streptacantha</name>
    <name type="common">Prickly pear cactus</name>
    <name type="synonym">Opuntia cardona</name>
    <dbReference type="NCBI Taxonomy" id="393608"/>
    <lineage>
        <taxon>Eukaryota</taxon>
        <taxon>Viridiplantae</taxon>
        <taxon>Streptophyta</taxon>
        <taxon>Embryophyta</taxon>
        <taxon>Tracheophyta</taxon>
        <taxon>Spermatophyta</taxon>
        <taxon>Magnoliopsida</taxon>
        <taxon>eudicotyledons</taxon>
        <taxon>Gunneridae</taxon>
        <taxon>Pentapetalae</taxon>
        <taxon>Caryophyllales</taxon>
        <taxon>Cactineae</taxon>
        <taxon>Cactaceae</taxon>
        <taxon>Opuntioideae</taxon>
        <taxon>Opuntia</taxon>
    </lineage>
</organism>
<reference evidence="2" key="2">
    <citation type="submission" date="2020-07" db="EMBL/GenBank/DDBJ databases">
        <authorList>
            <person name="Vera ALvarez R."/>
            <person name="Arias-Moreno D.M."/>
            <person name="Jimenez-Jacinto V."/>
            <person name="Jimenez-Bremont J.F."/>
            <person name="Swaminathan K."/>
            <person name="Moose S.P."/>
            <person name="Guerrero-Gonzalez M.L."/>
            <person name="Marino-Ramirez L."/>
            <person name="Landsman D."/>
            <person name="Rodriguez-Kessler M."/>
            <person name="Delgado-Sanchez P."/>
        </authorList>
    </citation>
    <scope>NUCLEOTIDE SEQUENCE</scope>
    <source>
        <tissue evidence="2">Cladode</tissue>
    </source>
</reference>
<proteinExistence type="predicted"/>
<name>A0A7C9D9V8_OPUST</name>